<dbReference type="Gene3D" id="2.30.30.140">
    <property type="match status" value="1"/>
</dbReference>
<comment type="similarity">
    <text evidence="3">Belongs to the SMN family.</text>
</comment>
<dbReference type="Pfam" id="PF20635">
    <property type="entry name" value="SMN_YG-box"/>
    <property type="match status" value="1"/>
</dbReference>
<evidence type="ECO:0000256" key="8">
    <source>
        <dbReference type="SAM" id="MobiDB-lite"/>
    </source>
</evidence>
<evidence type="ECO:0000256" key="3">
    <source>
        <dbReference type="ARBA" id="ARBA00005371"/>
    </source>
</evidence>
<dbReference type="InterPro" id="IPR002999">
    <property type="entry name" value="Tudor"/>
</dbReference>
<dbReference type="SUPFAM" id="SSF63748">
    <property type="entry name" value="Tudor/PWWP/MBT"/>
    <property type="match status" value="1"/>
</dbReference>
<evidence type="ECO:0000256" key="7">
    <source>
        <dbReference type="ARBA" id="ARBA00034695"/>
    </source>
</evidence>
<dbReference type="InterPro" id="IPR010304">
    <property type="entry name" value="SMN_Tudor"/>
</dbReference>
<dbReference type="InterPro" id="IPR047313">
    <property type="entry name" value="SMN_C"/>
</dbReference>
<dbReference type="PROSITE" id="PS50304">
    <property type="entry name" value="TUDOR"/>
    <property type="match status" value="1"/>
</dbReference>
<evidence type="ECO:0000313" key="10">
    <source>
        <dbReference type="EMBL" id="CAD7245292.1"/>
    </source>
</evidence>
<evidence type="ECO:0000256" key="5">
    <source>
        <dbReference type="ARBA" id="ARBA00023187"/>
    </source>
</evidence>
<accession>A0A7R9A219</accession>
<evidence type="ECO:0000259" key="9">
    <source>
        <dbReference type="PROSITE" id="PS50304"/>
    </source>
</evidence>
<feature type="region of interest" description="Disordered" evidence="8">
    <location>
        <begin position="204"/>
        <end position="224"/>
    </location>
</feature>
<evidence type="ECO:0000256" key="6">
    <source>
        <dbReference type="ARBA" id="ARBA00023242"/>
    </source>
</evidence>
<organism evidence="10">
    <name type="scientific">Darwinula stevensoni</name>
    <dbReference type="NCBI Taxonomy" id="69355"/>
    <lineage>
        <taxon>Eukaryota</taxon>
        <taxon>Metazoa</taxon>
        <taxon>Ecdysozoa</taxon>
        <taxon>Arthropoda</taxon>
        <taxon>Crustacea</taxon>
        <taxon>Oligostraca</taxon>
        <taxon>Ostracoda</taxon>
        <taxon>Podocopa</taxon>
        <taxon>Podocopida</taxon>
        <taxon>Darwinulocopina</taxon>
        <taxon>Darwinuloidea</taxon>
        <taxon>Darwinulidae</taxon>
        <taxon>Darwinula</taxon>
    </lineage>
</organism>
<gene>
    <name evidence="10" type="ORF">DSTB1V02_LOCUS5166</name>
</gene>
<dbReference type="PANTHER" id="PTHR39267:SF1">
    <property type="entry name" value="SURVIVAL MOTOR NEURON PROTEIN"/>
    <property type="match status" value="1"/>
</dbReference>
<feature type="compositionally biased region" description="Low complexity" evidence="8">
    <location>
        <begin position="72"/>
        <end position="81"/>
    </location>
</feature>
<keyword evidence="5" id="KW-0508">mRNA splicing</keyword>
<dbReference type="AlphaFoldDB" id="A0A7R9A219"/>
<evidence type="ECO:0000256" key="1">
    <source>
        <dbReference type="ARBA" id="ARBA00004216"/>
    </source>
</evidence>
<dbReference type="Proteomes" id="UP000677054">
    <property type="component" value="Unassembled WGS sequence"/>
</dbReference>
<feature type="compositionally biased region" description="Pro residues" evidence="8">
    <location>
        <begin position="451"/>
        <end position="466"/>
    </location>
</feature>
<dbReference type="InterPro" id="IPR040424">
    <property type="entry name" value="Smn1"/>
</dbReference>
<sequence>MPEEEISGEMSEGRIEMEVQLEDNSKEKSFLFDTEESTIQMIGILLGCTPPDFNLNQTIHVFSSGKTKAKKISSSSISTPPVQSPQPPSASLSGSESNEGDQSSLGASASVYCRVFHKQLGGWFEAQIISHNEQRLVSTVEILGFGTKLIVPSKGMLRSGGEKARQKQIDEATKAREGCDMEYDEEMEEDDDGEPREFPSFCKTCHSQEESPPSADHGEVKGSGDNGTVFQPCIYPPLPVFDGAVNLSSVDESLLEEVWDDTELIRQYDESMKPLKRRVEREVNKKLSQGLISIHMDPLQHGEMEDAPELDMRAPESLLSKGYKMKASKAQSKGGPVSQDFQIQATKWHIGDHVCALWDDGEWYEAVIVSINLEQRTAVVRYIGYNDEDTVALRGLRKSMGEEHQIAQARQVCKERGVEFSEEEHDIEGEFRLKKTKKPKNYLPKEVHLPNLPPFPTGYPPPPLPGDPLRDLSSKTPSKKAALHSMLMAWYMSGYHTGFYHGVMAEKRKDKKNVKGRTSCVTEDAS</sequence>
<evidence type="ECO:0000256" key="2">
    <source>
        <dbReference type="ARBA" id="ARBA00004408"/>
    </source>
</evidence>
<dbReference type="GO" id="GO:0030018">
    <property type="term" value="C:Z disc"/>
    <property type="evidence" value="ECO:0007669"/>
    <property type="project" value="UniProtKB-SubCell"/>
</dbReference>
<dbReference type="EMBL" id="CAJPEV010000825">
    <property type="protein sequence ID" value="CAG0888857.1"/>
    <property type="molecule type" value="Genomic_DNA"/>
</dbReference>
<feature type="region of interest" description="Disordered" evidence="8">
    <location>
        <begin position="72"/>
        <end position="104"/>
    </location>
</feature>
<protein>
    <recommendedName>
        <fullName evidence="9">Tudor domain-containing protein</fullName>
    </recommendedName>
</protein>
<dbReference type="GO" id="GO:0097504">
    <property type="term" value="C:Gemini of Cajal bodies"/>
    <property type="evidence" value="ECO:0007669"/>
    <property type="project" value="UniProtKB-SubCell"/>
</dbReference>
<dbReference type="GO" id="GO:0006397">
    <property type="term" value="P:mRNA processing"/>
    <property type="evidence" value="ECO:0007669"/>
    <property type="project" value="UniProtKB-KW"/>
</dbReference>
<dbReference type="Pfam" id="PF06003">
    <property type="entry name" value="SMN_Tudor"/>
    <property type="match status" value="1"/>
</dbReference>
<feature type="region of interest" description="Disordered" evidence="8">
    <location>
        <begin position="445"/>
        <end position="477"/>
    </location>
</feature>
<evidence type="ECO:0000313" key="11">
    <source>
        <dbReference type="Proteomes" id="UP000677054"/>
    </source>
</evidence>
<name>A0A7R9A219_9CRUS</name>
<feature type="domain" description="Tudor" evidence="9">
    <location>
        <begin position="347"/>
        <end position="406"/>
    </location>
</feature>
<comment type="subcellular location">
    <subcellularLocation>
        <location evidence="1">Cytoplasm</location>
        <location evidence="1">Myofibril</location>
        <location evidence="1">Sarcomere</location>
        <location evidence="1">Z line</location>
    </subcellularLocation>
    <subcellularLocation>
        <location evidence="2">Nucleus</location>
        <location evidence="2">Cajal body</location>
    </subcellularLocation>
    <subcellularLocation>
        <location evidence="7">Nucleus</location>
        <location evidence="7">Gem</location>
    </subcellularLocation>
</comment>
<reference evidence="10" key="1">
    <citation type="submission" date="2020-11" db="EMBL/GenBank/DDBJ databases">
        <authorList>
            <person name="Tran Van P."/>
        </authorList>
    </citation>
    <scope>NUCLEOTIDE SEQUENCE</scope>
</reference>
<keyword evidence="4" id="KW-0507">mRNA processing</keyword>
<dbReference type="CDD" id="cd22852">
    <property type="entry name" value="SMN_C"/>
    <property type="match status" value="1"/>
</dbReference>
<dbReference type="PANTHER" id="PTHR39267">
    <property type="entry name" value="SURVIVAL MOTOR NEURON-LIKE PROTEIN 1"/>
    <property type="match status" value="1"/>
</dbReference>
<keyword evidence="6" id="KW-0539">Nucleus</keyword>
<dbReference type="EMBL" id="LR900342">
    <property type="protein sequence ID" value="CAD7245292.1"/>
    <property type="molecule type" value="Genomic_DNA"/>
</dbReference>
<dbReference type="OrthoDB" id="197400at2759"/>
<dbReference type="GO" id="GO:0008380">
    <property type="term" value="P:RNA splicing"/>
    <property type="evidence" value="ECO:0007669"/>
    <property type="project" value="UniProtKB-KW"/>
</dbReference>
<keyword evidence="11" id="KW-1185">Reference proteome</keyword>
<dbReference type="GO" id="GO:0015030">
    <property type="term" value="C:Cajal body"/>
    <property type="evidence" value="ECO:0007669"/>
    <property type="project" value="UniProtKB-SubCell"/>
</dbReference>
<evidence type="ECO:0000256" key="4">
    <source>
        <dbReference type="ARBA" id="ARBA00022664"/>
    </source>
</evidence>
<dbReference type="Gene3D" id="3.40.190.10">
    <property type="entry name" value="Periplasmic binding protein-like II"/>
    <property type="match status" value="1"/>
</dbReference>
<dbReference type="GO" id="GO:0003723">
    <property type="term" value="F:RNA binding"/>
    <property type="evidence" value="ECO:0007669"/>
    <property type="project" value="InterPro"/>
</dbReference>
<proteinExistence type="inferred from homology"/>
<dbReference type="SMART" id="SM00333">
    <property type="entry name" value="TUDOR"/>
    <property type="match status" value="1"/>
</dbReference>